<sequence>MSDQRPRKRKPTGSLSLWFQRRVNIRTTRRIRRKGGRWMGMDLLILHTVGRRSGQPRETPISWFADGEDAWLLVASGGGNRNPDWHHNLTAHPDRVAIELPGRGTIPVTPRHLEGADRDRAWRLVTTAQPRYAKYQRKSGRVYPVIRLTPR</sequence>
<dbReference type="EMBL" id="JAUSUT010000001">
    <property type="protein sequence ID" value="MDQ0381072.1"/>
    <property type="molecule type" value="Genomic_DNA"/>
</dbReference>
<dbReference type="Pfam" id="PF04075">
    <property type="entry name" value="F420H2_quin_red"/>
    <property type="match status" value="1"/>
</dbReference>
<comment type="caution">
    <text evidence="3">The sequence shown here is derived from an EMBL/GenBank/DDBJ whole genome shotgun (WGS) entry which is preliminary data.</text>
</comment>
<dbReference type="Gene3D" id="2.30.110.10">
    <property type="entry name" value="Electron Transport, Fmn-binding Protein, Chain A"/>
    <property type="match status" value="1"/>
</dbReference>
<evidence type="ECO:0000256" key="1">
    <source>
        <dbReference type="ARBA" id="ARBA00008710"/>
    </source>
</evidence>
<protein>
    <submittedName>
        <fullName evidence="3">Deazaflavin-dependent oxidoreductase (Nitroreductase family)</fullName>
    </submittedName>
</protein>
<accession>A0ABU0F0I7</accession>
<reference evidence="3 4" key="1">
    <citation type="submission" date="2023-07" db="EMBL/GenBank/DDBJ databases">
        <title>Sequencing the genomes of 1000 actinobacteria strains.</title>
        <authorList>
            <person name="Klenk H.-P."/>
        </authorList>
    </citation>
    <scope>NUCLEOTIDE SEQUENCE [LARGE SCALE GENOMIC DNA]</scope>
    <source>
        <strain evidence="3 4">DSM 45805</strain>
    </source>
</reference>
<dbReference type="PANTHER" id="PTHR39428:SF1">
    <property type="entry name" value="F420H(2)-DEPENDENT QUINONE REDUCTASE RV1261C"/>
    <property type="match status" value="1"/>
</dbReference>
<evidence type="ECO:0000256" key="2">
    <source>
        <dbReference type="ARBA" id="ARBA00049106"/>
    </source>
</evidence>
<comment type="similarity">
    <text evidence="1">Belongs to the F420H(2)-dependent quinone reductase family.</text>
</comment>
<comment type="catalytic activity">
    <reaction evidence="2">
        <text>oxidized coenzyme F420-(gamma-L-Glu)(n) + a quinol + H(+) = reduced coenzyme F420-(gamma-L-Glu)(n) + a quinone</text>
        <dbReference type="Rhea" id="RHEA:39663"/>
        <dbReference type="Rhea" id="RHEA-COMP:12939"/>
        <dbReference type="Rhea" id="RHEA-COMP:14378"/>
        <dbReference type="ChEBI" id="CHEBI:15378"/>
        <dbReference type="ChEBI" id="CHEBI:24646"/>
        <dbReference type="ChEBI" id="CHEBI:132124"/>
        <dbReference type="ChEBI" id="CHEBI:133980"/>
        <dbReference type="ChEBI" id="CHEBI:139511"/>
    </reaction>
</comment>
<organism evidence="3 4">
    <name type="scientific">Amycolatopsis thermophila</name>
    <dbReference type="NCBI Taxonomy" id="206084"/>
    <lineage>
        <taxon>Bacteria</taxon>
        <taxon>Bacillati</taxon>
        <taxon>Actinomycetota</taxon>
        <taxon>Actinomycetes</taxon>
        <taxon>Pseudonocardiales</taxon>
        <taxon>Pseudonocardiaceae</taxon>
        <taxon>Amycolatopsis</taxon>
    </lineage>
</organism>
<keyword evidence="4" id="KW-1185">Reference proteome</keyword>
<evidence type="ECO:0000313" key="3">
    <source>
        <dbReference type="EMBL" id="MDQ0381072.1"/>
    </source>
</evidence>
<dbReference type="RefSeq" id="WP_306995449.1">
    <property type="nucleotide sequence ID" value="NZ_JAUSUT010000001.1"/>
</dbReference>
<name>A0ABU0F0I7_9PSEU</name>
<gene>
    <name evidence="3" type="ORF">FB470_005066</name>
</gene>
<dbReference type="Proteomes" id="UP001229651">
    <property type="component" value="Unassembled WGS sequence"/>
</dbReference>
<evidence type="ECO:0000313" key="4">
    <source>
        <dbReference type="Proteomes" id="UP001229651"/>
    </source>
</evidence>
<dbReference type="InterPro" id="IPR004378">
    <property type="entry name" value="F420H2_quin_Rdtase"/>
</dbReference>
<proteinExistence type="inferred from homology"/>
<dbReference type="InterPro" id="IPR012349">
    <property type="entry name" value="Split_barrel_FMN-bd"/>
</dbReference>
<dbReference type="PANTHER" id="PTHR39428">
    <property type="entry name" value="F420H(2)-DEPENDENT QUINONE REDUCTASE RV1261C"/>
    <property type="match status" value="1"/>
</dbReference>
<dbReference type="NCBIfam" id="TIGR00026">
    <property type="entry name" value="hi_GC_TIGR00026"/>
    <property type="match status" value="1"/>
</dbReference>